<dbReference type="EMBL" id="CP095053">
    <property type="protein sequence ID" value="UOR03726.1"/>
    <property type="molecule type" value="Genomic_DNA"/>
</dbReference>
<gene>
    <name evidence="1" type="ORF">MUN82_12285</name>
</gene>
<name>A0A8T9SVB7_9BACT</name>
<sequence>MHLHFTLPNPGPTAEQALAQAPAFAGATGEPDARGRIRHTYRGLRLEYRPGQYKGRVRGSLHTFAQGNNLGTFAAADAARAVAELAEALALPPEALLVKWLEVGVNLTVPTAPRPFLEQLHHHRQSPFYPLAPPPGVARPLEYVAYHAAYRLKYYDKGAYAALQGFIVPPGHHSLRFEIVYTRARNLCALTGLPILTLADLIKPDILRVLGGELLKHWHLTTHRRPLDYTTLKFSDATLLLAGASLEFWAATRAATPPATYHRNRARYNRLQRDAAHRTGPHPYDALLPATLDQMLTNVDKC</sequence>
<proteinExistence type="predicted"/>
<dbReference type="KEGG" id="haei:MUN82_12285"/>
<protein>
    <submittedName>
        <fullName evidence="1">Uncharacterized protein</fullName>
    </submittedName>
</protein>
<dbReference type="RefSeq" id="WP_245090770.1">
    <property type="nucleotide sequence ID" value="NZ_CP095053.1"/>
</dbReference>
<evidence type="ECO:0000313" key="2">
    <source>
        <dbReference type="Proteomes" id="UP000829925"/>
    </source>
</evidence>
<reference evidence="1 2" key="1">
    <citation type="submission" date="2022-04" db="EMBL/GenBank/DDBJ databases">
        <title>Hymenobacter sp. isolated from the air.</title>
        <authorList>
            <person name="Won M."/>
            <person name="Lee C.-M."/>
            <person name="Woen H.-Y."/>
            <person name="Kwon S.-W."/>
        </authorList>
    </citation>
    <scope>NUCLEOTIDE SEQUENCE [LARGE SCALE GENOMIC DNA]</scope>
    <source>
        <strain evidence="2">5413 J-13</strain>
    </source>
</reference>
<keyword evidence="2" id="KW-1185">Reference proteome</keyword>
<dbReference type="Proteomes" id="UP000829925">
    <property type="component" value="Chromosome"/>
</dbReference>
<accession>A0A8T9SVB7</accession>
<dbReference type="AlphaFoldDB" id="A0A8T9SVB7"/>
<evidence type="ECO:0000313" key="1">
    <source>
        <dbReference type="EMBL" id="UOR03726.1"/>
    </source>
</evidence>
<organism evidence="1 2">
    <name type="scientific">Hymenobacter aerilatus</name>
    <dbReference type="NCBI Taxonomy" id="2932251"/>
    <lineage>
        <taxon>Bacteria</taxon>
        <taxon>Pseudomonadati</taxon>
        <taxon>Bacteroidota</taxon>
        <taxon>Cytophagia</taxon>
        <taxon>Cytophagales</taxon>
        <taxon>Hymenobacteraceae</taxon>
        <taxon>Hymenobacter</taxon>
    </lineage>
</organism>